<proteinExistence type="predicted"/>
<comment type="caution">
    <text evidence="1">The sequence shown here is derived from an EMBL/GenBank/DDBJ whole genome shotgun (WGS) entry which is preliminary data.</text>
</comment>
<dbReference type="Proteomes" id="UP000006408">
    <property type="component" value="Unassembled WGS sequence"/>
</dbReference>
<evidence type="ECO:0000313" key="1">
    <source>
        <dbReference type="EMBL" id="EEP20486.1"/>
    </source>
</evidence>
<protein>
    <submittedName>
        <fullName evidence="1">Uncharacterized protein</fullName>
    </submittedName>
</protein>
<name>C4FGU4_9BIFI</name>
<evidence type="ECO:0000313" key="2">
    <source>
        <dbReference type="Proteomes" id="UP000006408"/>
    </source>
</evidence>
<dbReference type="EMBL" id="ABYS02000012">
    <property type="protein sequence ID" value="EEP20486.1"/>
    <property type="molecule type" value="Genomic_DNA"/>
</dbReference>
<organism evidence="1 2">
    <name type="scientific">Bifidobacterium angulatum DSM 20098 = JCM 7096</name>
    <dbReference type="NCBI Taxonomy" id="518635"/>
    <lineage>
        <taxon>Bacteria</taxon>
        <taxon>Bacillati</taxon>
        <taxon>Actinomycetota</taxon>
        <taxon>Actinomycetes</taxon>
        <taxon>Bifidobacteriales</taxon>
        <taxon>Bifidobacteriaceae</taxon>
        <taxon>Bifidobacterium</taxon>
    </lineage>
</organism>
<sequence length="43" mass="4807">MKETSCAMISVVPEGLRILDHGRPWRDDQFASMRLSPSRGMSG</sequence>
<dbReference type="HOGENOM" id="CLU_3230257_0_0_11"/>
<accession>C4FGU4</accession>
<gene>
    <name evidence="1" type="ORF">BIFANG_03572</name>
</gene>
<dbReference type="AlphaFoldDB" id="C4FGU4"/>
<reference evidence="1" key="1">
    <citation type="submission" date="2009-04" db="EMBL/GenBank/DDBJ databases">
        <authorList>
            <person name="Weinstock G."/>
            <person name="Sodergren E."/>
            <person name="Clifton S."/>
            <person name="Fulton L."/>
            <person name="Fulton B."/>
            <person name="Courtney L."/>
            <person name="Fronick C."/>
            <person name="Harrison M."/>
            <person name="Strong C."/>
            <person name="Farmer C."/>
            <person name="Delahaunty K."/>
            <person name="Markovic C."/>
            <person name="Hall O."/>
            <person name="Minx P."/>
            <person name="Tomlinson C."/>
            <person name="Mitreva M."/>
            <person name="Nelson J."/>
            <person name="Hou S."/>
            <person name="Wollam A."/>
            <person name="Pepin K.H."/>
            <person name="Johnson M."/>
            <person name="Bhonagiri V."/>
            <person name="Nash W.E."/>
            <person name="Warren W."/>
            <person name="Chinwalla A."/>
            <person name="Mardis E.R."/>
            <person name="Wilson R.K."/>
        </authorList>
    </citation>
    <scope>NUCLEOTIDE SEQUENCE [LARGE SCALE GENOMIC DNA]</scope>
    <source>
        <strain evidence="1">DSM 20098</strain>
    </source>
</reference>
<keyword evidence="2" id="KW-1185">Reference proteome</keyword>